<dbReference type="CDD" id="cd00796">
    <property type="entry name" value="INT_Rci_Hp1_C"/>
    <property type="match status" value="1"/>
</dbReference>
<keyword evidence="2" id="KW-0229">DNA integration</keyword>
<evidence type="ECO:0000313" key="6">
    <source>
        <dbReference type="EMBL" id="SPR99517.1"/>
    </source>
</evidence>
<evidence type="ECO:0000256" key="2">
    <source>
        <dbReference type="ARBA" id="ARBA00022908"/>
    </source>
</evidence>
<keyword evidence="4" id="KW-0233">DNA recombination</keyword>
<keyword evidence="3" id="KW-0238">DNA-binding</keyword>
<dbReference type="Proteomes" id="UP000256805">
    <property type="component" value="Unassembled WGS sequence"/>
</dbReference>
<evidence type="ECO:0000256" key="3">
    <source>
        <dbReference type="ARBA" id="ARBA00023125"/>
    </source>
</evidence>
<dbReference type="PROSITE" id="PS51898">
    <property type="entry name" value="TYR_RECOMBINASE"/>
    <property type="match status" value="1"/>
</dbReference>
<dbReference type="Gene3D" id="1.10.443.10">
    <property type="entry name" value="Intergrase catalytic core"/>
    <property type="match status" value="1"/>
</dbReference>
<evidence type="ECO:0000256" key="1">
    <source>
        <dbReference type="ARBA" id="ARBA00008857"/>
    </source>
</evidence>
<dbReference type="GO" id="GO:0003677">
    <property type="term" value="F:DNA binding"/>
    <property type="evidence" value="ECO:0007669"/>
    <property type="project" value="UniProtKB-KW"/>
</dbReference>
<dbReference type="PANTHER" id="PTHR30349">
    <property type="entry name" value="PHAGE INTEGRASE-RELATED"/>
    <property type="match status" value="1"/>
</dbReference>
<protein>
    <submittedName>
        <fullName evidence="6">Putative prophage DLP12 integrase</fullName>
    </submittedName>
</protein>
<reference evidence="6 7" key="1">
    <citation type="submission" date="2018-01" db="EMBL/GenBank/DDBJ databases">
        <authorList>
            <person name="Gaut B.S."/>
            <person name="Morton B.R."/>
            <person name="Clegg M.T."/>
            <person name="Duvall M.R."/>
        </authorList>
    </citation>
    <scope>NUCLEOTIDE SEQUENCE [LARGE SCALE GENOMIC DNA]</scope>
    <source>
        <strain evidence="6">Cupriavidus taiwanensis cmp 52</strain>
    </source>
</reference>
<dbReference type="InterPro" id="IPR010998">
    <property type="entry name" value="Integrase_recombinase_N"/>
</dbReference>
<name>A0A375J331_9BURK</name>
<comment type="similarity">
    <text evidence="1">Belongs to the 'phage' integrase family.</text>
</comment>
<gene>
    <name evidence="6" type="ORF">CBM2634_A90019</name>
</gene>
<accession>A0A375J331</accession>
<evidence type="ECO:0000256" key="4">
    <source>
        <dbReference type="ARBA" id="ARBA00023172"/>
    </source>
</evidence>
<dbReference type="GO" id="GO:0015074">
    <property type="term" value="P:DNA integration"/>
    <property type="evidence" value="ECO:0007669"/>
    <property type="project" value="UniProtKB-KW"/>
</dbReference>
<evidence type="ECO:0000313" key="7">
    <source>
        <dbReference type="Proteomes" id="UP000256805"/>
    </source>
</evidence>
<dbReference type="AlphaFoldDB" id="A0A375J331"/>
<dbReference type="GO" id="GO:0006310">
    <property type="term" value="P:DNA recombination"/>
    <property type="evidence" value="ECO:0007669"/>
    <property type="project" value="UniProtKB-KW"/>
</dbReference>
<dbReference type="EMBL" id="OVTA01000031">
    <property type="protein sequence ID" value="SPR99517.1"/>
    <property type="molecule type" value="Genomic_DNA"/>
</dbReference>
<organism evidence="6 7">
    <name type="scientific">Cupriavidus taiwanensis</name>
    <dbReference type="NCBI Taxonomy" id="164546"/>
    <lineage>
        <taxon>Bacteria</taxon>
        <taxon>Pseudomonadati</taxon>
        <taxon>Pseudomonadota</taxon>
        <taxon>Betaproteobacteria</taxon>
        <taxon>Burkholderiales</taxon>
        <taxon>Burkholderiaceae</taxon>
        <taxon>Cupriavidus</taxon>
    </lineage>
</organism>
<dbReference type="SUPFAM" id="SSF56349">
    <property type="entry name" value="DNA breaking-rejoining enzymes"/>
    <property type="match status" value="1"/>
</dbReference>
<dbReference type="InterPro" id="IPR011010">
    <property type="entry name" value="DNA_brk_join_enz"/>
</dbReference>
<dbReference type="Gene3D" id="1.10.150.130">
    <property type="match status" value="1"/>
</dbReference>
<proteinExistence type="inferred from homology"/>
<dbReference type="InterPro" id="IPR050090">
    <property type="entry name" value="Tyrosine_recombinase_XerCD"/>
</dbReference>
<dbReference type="PANTHER" id="PTHR30349:SF64">
    <property type="entry name" value="PROPHAGE INTEGRASE INTD-RELATED"/>
    <property type="match status" value="1"/>
</dbReference>
<evidence type="ECO:0000259" key="5">
    <source>
        <dbReference type="PROSITE" id="PS51898"/>
    </source>
</evidence>
<dbReference type="InterPro" id="IPR002104">
    <property type="entry name" value="Integrase_catalytic"/>
</dbReference>
<sequence length="358" mass="40525">MSLFKRKGSTKWYYKLYPPGGGTPLQGSTGTSDARQAQEFHDRLKVDLWNQAKLGQRPRYTWNDAVVRYVGDRAGLASLETSKIHLRWLDRHLDGVELATIDRDRVDAIAALKRVERRTVRTREGVKALEGTVSAGTVRRVTGVLTAVLNAAVEWGWLDSAPKRKRAKVVSKRIRWLTAAQAERLLAALPEHLADMAQFSLETGLRRANVTGLAWSQVDLVRRVAWIHPDQAKARKAITVPLSDTAITVLRRQLPKKRAPEHVEAVFVYRGRPVYQTSTAAWKKALERAGIRDFRWHDLRHTWASWHVQRGTPLQVLKELGGWETMEMVQRYAHLSADHLAQWVAPLTEVSAPKLAAV</sequence>
<dbReference type="InterPro" id="IPR013762">
    <property type="entry name" value="Integrase-like_cat_sf"/>
</dbReference>
<dbReference type="Pfam" id="PF00589">
    <property type="entry name" value="Phage_integrase"/>
    <property type="match status" value="1"/>
</dbReference>
<feature type="domain" description="Tyr recombinase" evidence="5">
    <location>
        <begin position="172"/>
        <end position="345"/>
    </location>
</feature>